<dbReference type="Proteomes" id="UP001139035">
    <property type="component" value="Unassembled WGS sequence"/>
</dbReference>
<keyword evidence="3" id="KW-1185">Reference proteome</keyword>
<organism evidence="2 3">
    <name type="scientific">Jiella avicenniae</name>
    <dbReference type="NCBI Taxonomy" id="2907202"/>
    <lineage>
        <taxon>Bacteria</taxon>
        <taxon>Pseudomonadati</taxon>
        <taxon>Pseudomonadota</taxon>
        <taxon>Alphaproteobacteria</taxon>
        <taxon>Hyphomicrobiales</taxon>
        <taxon>Aurantimonadaceae</taxon>
        <taxon>Jiella</taxon>
    </lineage>
</organism>
<feature type="transmembrane region" description="Helical" evidence="1">
    <location>
        <begin position="33"/>
        <end position="52"/>
    </location>
</feature>
<dbReference type="Pfam" id="PF03594">
    <property type="entry name" value="BenE"/>
    <property type="match status" value="1"/>
</dbReference>
<gene>
    <name evidence="2" type="ORF">LZD57_06000</name>
</gene>
<keyword evidence="1" id="KW-0812">Transmembrane</keyword>
<protein>
    <submittedName>
        <fullName evidence="2">Benzoate/H(+) symporter BenE family transporter</fullName>
    </submittedName>
</protein>
<feature type="transmembrane region" description="Helical" evidence="1">
    <location>
        <begin position="340"/>
        <end position="357"/>
    </location>
</feature>
<keyword evidence="1" id="KW-1133">Transmembrane helix</keyword>
<feature type="transmembrane region" description="Helical" evidence="1">
    <location>
        <begin position="167"/>
        <end position="185"/>
    </location>
</feature>
<feature type="transmembrane region" description="Helical" evidence="1">
    <location>
        <begin position="140"/>
        <end position="161"/>
    </location>
</feature>
<feature type="transmembrane region" description="Helical" evidence="1">
    <location>
        <begin position="313"/>
        <end position="334"/>
    </location>
</feature>
<feature type="transmembrane region" description="Helical" evidence="1">
    <location>
        <begin position="114"/>
        <end position="133"/>
    </location>
</feature>
<dbReference type="RefSeq" id="WP_233718486.1">
    <property type="nucleotide sequence ID" value="NZ_JAJUWU010000004.1"/>
</dbReference>
<keyword evidence="1" id="KW-0472">Membrane</keyword>
<reference evidence="2" key="1">
    <citation type="submission" date="2022-01" db="EMBL/GenBank/DDBJ databases">
        <title>Jiella avicenniae sp. nov., a novel endophytic bacterium isolated from bark of Avicennia marina.</title>
        <authorList>
            <person name="Tuo L."/>
        </authorList>
    </citation>
    <scope>NUCLEOTIDE SEQUENCE</scope>
    <source>
        <strain evidence="2">CBK1P-4</strain>
    </source>
</reference>
<feature type="transmembrane region" description="Helical" evidence="1">
    <location>
        <begin position="192"/>
        <end position="210"/>
    </location>
</feature>
<proteinExistence type="predicted"/>
<sequence>MDRTKRGFVEPGPGIGAGFRDLPANVNPKTMSAGLVAAIFGCSGPALIVIGAADTGNLSNGQTVAWLLAIYGLGGLISFIMALNYKMPITGAYSIPGAALVAGSLATFSFDQAVGAFIMAGVLVLILGVTGLIGKVMRWLPMPIVMAMIAGALIRFGIGAVDAVGKLPIVVGAATIAFFLSMRFVKVIPPVLSALVVGLVAVALTGSFGTGEAGISFVMPEFTAPTFTIDAFLAIAVPLAILVVGAENAQATGVLLAEGYRAPVNAMTIISGIGGILAGFLGGHNANIAGPMTAICSSDQAGEDRQGRYGATVVNGILFAAFGVFAGAVVPLILMLPGPLIGAVAGLAMINVLVMAFQSAFSKSAGYQIGAFVALIVAMSNISILGISAPFWALLAGAAISALVEWPTAGARKEATSTGGAH</sequence>
<dbReference type="PANTHER" id="PTHR30199:SF0">
    <property type="entry name" value="INNER MEMBRANE PROTEIN YDCO"/>
    <property type="match status" value="1"/>
</dbReference>
<accession>A0A9X1T447</accession>
<name>A0A9X1T447_9HYPH</name>
<dbReference type="AlphaFoldDB" id="A0A9X1T447"/>
<evidence type="ECO:0000313" key="3">
    <source>
        <dbReference type="Proteomes" id="UP001139035"/>
    </source>
</evidence>
<dbReference type="GO" id="GO:0005886">
    <property type="term" value="C:plasma membrane"/>
    <property type="evidence" value="ECO:0007669"/>
    <property type="project" value="TreeGrafter"/>
</dbReference>
<evidence type="ECO:0000256" key="1">
    <source>
        <dbReference type="SAM" id="Phobius"/>
    </source>
</evidence>
<dbReference type="InterPro" id="IPR004711">
    <property type="entry name" value="Benzoate_Transporter"/>
</dbReference>
<feature type="transmembrane region" description="Helical" evidence="1">
    <location>
        <begin position="222"/>
        <end position="244"/>
    </location>
</feature>
<dbReference type="EMBL" id="JAJUWU010000004">
    <property type="protein sequence ID" value="MCE7027537.1"/>
    <property type="molecule type" value="Genomic_DNA"/>
</dbReference>
<dbReference type="GO" id="GO:0042925">
    <property type="term" value="F:benzoate transmembrane transporter activity"/>
    <property type="evidence" value="ECO:0007669"/>
    <property type="project" value="InterPro"/>
</dbReference>
<feature type="transmembrane region" description="Helical" evidence="1">
    <location>
        <begin position="90"/>
        <end position="108"/>
    </location>
</feature>
<feature type="transmembrane region" description="Helical" evidence="1">
    <location>
        <begin position="64"/>
        <end position="83"/>
    </location>
</feature>
<evidence type="ECO:0000313" key="2">
    <source>
        <dbReference type="EMBL" id="MCE7027537.1"/>
    </source>
</evidence>
<dbReference type="NCBIfam" id="TIGR00843">
    <property type="entry name" value="benE"/>
    <property type="match status" value="1"/>
</dbReference>
<dbReference type="PANTHER" id="PTHR30199">
    <property type="entry name" value="MFS FAMILY TRANSPORTER, PREDICTED SUBSTRATE BENZOATE"/>
    <property type="match status" value="1"/>
</dbReference>
<feature type="transmembrane region" description="Helical" evidence="1">
    <location>
        <begin position="369"/>
        <end position="393"/>
    </location>
</feature>
<comment type="caution">
    <text evidence="2">The sequence shown here is derived from an EMBL/GenBank/DDBJ whole genome shotgun (WGS) entry which is preliminary data.</text>
</comment>